<gene>
    <name evidence="1" type="ORF">KPL71_002539</name>
</gene>
<reference evidence="2" key="1">
    <citation type="journal article" date="2023" name="Hortic. Res.">
        <title>A chromosome-level phased genome enabling allele-level studies in sweet orange: a case study on citrus Huanglongbing tolerance.</title>
        <authorList>
            <person name="Wu B."/>
            <person name="Yu Q."/>
            <person name="Deng Z."/>
            <person name="Duan Y."/>
            <person name="Luo F."/>
            <person name="Gmitter F. Jr."/>
        </authorList>
    </citation>
    <scope>NUCLEOTIDE SEQUENCE [LARGE SCALE GENOMIC DNA]</scope>
    <source>
        <strain evidence="2">cv. Valencia</strain>
    </source>
</reference>
<keyword evidence="2" id="KW-1185">Reference proteome</keyword>
<evidence type="ECO:0000313" key="1">
    <source>
        <dbReference type="EMBL" id="KAH9805798.1"/>
    </source>
</evidence>
<organism evidence="1 2">
    <name type="scientific">Citrus sinensis</name>
    <name type="common">Sweet orange</name>
    <name type="synonym">Citrus aurantium var. sinensis</name>
    <dbReference type="NCBI Taxonomy" id="2711"/>
    <lineage>
        <taxon>Eukaryota</taxon>
        <taxon>Viridiplantae</taxon>
        <taxon>Streptophyta</taxon>
        <taxon>Embryophyta</taxon>
        <taxon>Tracheophyta</taxon>
        <taxon>Spermatophyta</taxon>
        <taxon>Magnoliopsida</taxon>
        <taxon>eudicotyledons</taxon>
        <taxon>Gunneridae</taxon>
        <taxon>Pentapetalae</taxon>
        <taxon>rosids</taxon>
        <taxon>malvids</taxon>
        <taxon>Sapindales</taxon>
        <taxon>Rutaceae</taxon>
        <taxon>Aurantioideae</taxon>
        <taxon>Citrus</taxon>
    </lineage>
</organism>
<protein>
    <submittedName>
        <fullName evidence="1">PUM-HD domain-containing protein</fullName>
    </submittedName>
</protein>
<name>A0ACB8P796_CITSI</name>
<evidence type="ECO:0000313" key="2">
    <source>
        <dbReference type="Proteomes" id="UP000829398"/>
    </source>
</evidence>
<sequence length="1016" mass="111334">MATESPIRMSETSGKWPALKKAAAFAHSSASMAAEELGLLQKGCDVHGSVQRAVPNRSGSAPPNMEGSFLAIENLIARKSSSSGVNLANFNGNIRNSESEEKLQANQTCLKYYGSNVNLNPRLPRHLDHDLNRFGNRRGLTSLDNSSNCSVHVSQVTLSTHKEESEDDRSPKHFSDEMVDRKNGFCSGNDAVKVAGQNRNLVDIKQEDFPRSSSPVYNQSHSFGYSDSSSLRDPSVISSNGVSTTTGAHNTGVSSKVDVSTAYNVSSSSHDWTATISSTPPTEEVTSNDTDIWTKDEVLDQDISHSDISVIISNMKDFNTGHSNLGNQKNQAQLNVHSQVSSSSQVENAHSQVSSLGLIGTHIGMDQFHHGPSRPSTVVQPVVQSSGFTPPLYASAAAYMASPNPFYSNVQAPGFYSPQYGVGGYVMNSSIGPPLVAGYPPHGGIAMVLDGSAGPSFHPQPSGVSTGGSVVHGSDMQYLNKIYGQFGFSLQPSFANPLHLQYYQQPFGEAYNISGQFEPLGSKGGVLGSHTNSHELKKGSDMAASDVQTFQHYRSGETENPSTSKVTVSPYHMGNPPNMGMFVYPSSPLASPALPGSPVVGTGLLGGRNEMRFSPVSNRYSGWQGQRGFESYNDPKICNFLEELKSGKGRRFELSDITGHIVQFSADQHGSRFIQQKLENCSVDEKASVFKEILPHASKLMTDVFGNYVIQKFFEYGSPAQRKELANQLVGQILPLSMQMYGCRVIQKALETIEIEQKAQLVRELDGQVMRCVRDQNGNHVIQKCIECIPPEKIGFIISAFCGQVAALSMHPYGCRVIQRVLEHCADKHQCQFIVDEILDNVCALAQDQYGNYVTQHVLQRGKPLERSKIIRKLSGHIVQLSQHKFASNVIEKCLAYGGPAERELIIEEILGHNEETLLTMMKDQFANYVVQKIFELSSESQQAMMLSRIRTHAHVLKKYTYGKHIVARFEMLIGEGVGSYVLTCFSYLNLIFASLKFSNSVLEDVFHVIELLYST</sequence>
<proteinExistence type="predicted"/>
<dbReference type="EMBL" id="CM039170">
    <property type="protein sequence ID" value="KAH9805798.1"/>
    <property type="molecule type" value="Genomic_DNA"/>
</dbReference>
<comment type="caution">
    <text evidence="1">The sequence shown here is derived from an EMBL/GenBank/DDBJ whole genome shotgun (WGS) entry which is preliminary data.</text>
</comment>
<accession>A0ACB8P796</accession>
<dbReference type="Proteomes" id="UP000829398">
    <property type="component" value="Chromosome 1"/>
</dbReference>